<dbReference type="EMBL" id="JARAKH010000175">
    <property type="protein sequence ID" value="KAK8374943.1"/>
    <property type="molecule type" value="Genomic_DNA"/>
</dbReference>
<name>A0AAW0SIG2_SCYPA</name>
<proteinExistence type="predicted"/>
<accession>A0AAW0SIG2</accession>
<organism evidence="2 3">
    <name type="scientific">Scylla paramamosain</name>
    <name type="common">Mud crab</name>
    <dbReference type="NCBI Taxonomy" id="85552"/>
    <lineage>
        <taxon>Eukaryota</taxon>
        <taxon>Metazoa</taxon>
        <taxon>Ecdysozoa</taxon>
        <taxon>Arthropoda</taxon>
        <taxon>Crustacea</taxon>
        <taxon>Multicrustacea</taxon>
        <taxon>Malacostraca</taxon>
        <taxon>Eumalacostraca</taxon>
        <taxon>Eucarida</taxon>
        <taxon>Decapoda</taxon>
        <taxon>Pleocyemata</taxon>
        <taxon>Brachyura</taxon>
        <taxon>Eubrachyura</taxon>
        <taxon>Portunoidea</taxon>
        <taxon>Portunidae</taxon>
        <taxon>Portuninae</taxon>
        <taxon>Scylla</taxon>
    </lineage>
</organism>
<gene>
    <name evidence="2" type="ORF">O3P69_011864</name>
</gene>
<feature type="region of interest" description="Disordered" evidence="1">
    <location>
        <begin position="191"/>
        <end position="226"/>
    </location>
</feature>
<evidence type="ECO:0000313" key="3">
    <source>
        <dbReference type="Proteomes" id="UP001487740"/>
    </source>
</evidence>
<comment type="caution">
    <text evidence="2">The sequence shown here is derived from an EMBL/GenBank/DDBJ whole genome shotgun (WGS) entry which is preliminary data.</text>
</comment>
<dbReference type="Proteomes" id="UP001487740">
    <property type="component" value="Unassembled WGS sequence"/>
</dbReference>
<dbReference type="AlphaFoldDB" id="A0AAW0SIG2"/>
<evidence type="ECO:0000256" key="1">
    <source>
        <dbReference type="SAM" id="MobiDB-lite"/>
    </source>
</evidence>
<feature type="region of interest" description="Disordered" evidence="1">
    <location>
        <begin position="1"/>
        <end position="73"/>
    </location>
</feature>
<evidence type="ECO:0000313" key="2">
    <source>
        <dbReference type="EMBL" id="KAK8374943.1"/>
    </source>
</evidence>
<reference evidence="2 3" key="1">
    <citation type="submission" date="2023-03" db="EMBL/GenBank/DDBJ databases">
        <title>High-quality genome of Scylla paramamosain provides insights in environmental adaptation.</title>
        <authorList>
            <person name="Zhang L."/>
        </authorList>
    </citation>
    <scope>NUCLEOTIDE SEQUENCE [LARGE SCALE GENOMIC DNA]</scope>
    <source>
        <strain evidence="2">LZ_2023a</strain>
        <tissue evidence="2">Muscle</tissue>
    </source>
</reference>
<keyword evidence="3" id="KW-1185">Reference proteome</keyword>
<feature type="compositionally biased region" description="Polar residues" evidence="1">
    <location>
        <begin position="61"/>
        <end position="73"/>
    </location>
</feature>
<protein>
    <submittedName>
        <fullName evidence="2">Uncharacterized protein</fullName>
    </submittedName>
</protein>
<sequence length="226" mass="24958">MGESPAMPRGNDCPSQDLDVIQGSEMDEFPPLTAGKCGPLSLPRDPRRPSTLARRTGFLHGSQQRKTMAGQSPFDSPLKKYILEGHTRALGNGSSLVIAVWGHNIPEVPPLLQDSFIIGDWTVTCRRVERGGNPPPNMPSHLVHPAPLPRVRWLYRPLLDWWIPPSPSLVRLVLQQLTHQVAAQGRDDTLHSALPDVRPSNEAPPSLITDNMAITAPGREDTQHWL</sequence>